<dbReference type="GO" id="GO:0016020">
    <property type="term" value="C:membrane"/>
    <property type="evidence" value="ECO:0007669"/>
    <property type="project" value="InterPro"/>
</dbReference>
<dbReference type="Pfam" id="PF00041">
    <property type="entry name" value="fn3"/>
    <property type="match status" value="1"/>
</dbReference>
<proteinExistence type="inferred from homology"/>
<evidence type="ECO:0000259" key="8">
    <source>
        <dbReference type="PROSITE" id="PS50853"/>
    </source>
</evidence>
<evidence type="ECO:0000313" key="9">
    <source>
        <dbReference type="Ensembl" id="ENSVKKP00000025894.1"/>
    </source>
</evidence>
<dbReference type="InterPro" id="IPR056621">
    <property type="entry name" value="FN3_IL27B_N"/>
</dbReference>
<dbReference type="SMART" id="SM00060">
    <property type="entry name" value="FN3"/>
    <property type="match status" value="2"/>
</dbReference>
<dbReference type="InterPro" id="IPR003961">
    <property type="entry name" value="FN3_dom"/>
</dbReference>
<dbReference type="SUPFAM" id="SSF49265">
    <property type="entry name" value="Fibronectin type III"/>
    <property type="match status" value="2"/>
</dbReference>
<dbReference type="PANTHER" id="PTHR48483:SF2">
    <property type="entry name" value="INTERLEUKIN-27 SUBUNIT BETA"/>
    <property type="match status" value="1"/>
</dbReference>
<protein>
    <submittedName>
        <fullName evidence="9">Epstein-Barr virus induced 3</fullName>
    </submittedName>
</protein>
<evidence type="ECO:0000256" key="2">
    <source>
        <dbReference type="ARBA" id="ARBA00022729"/>
    </source>
</evidence>
<dbReference type="RefSeq" id="XP_044273516.1">
    <property type="nucleotide sequence ID" value="XM_044417581.1"/>
</dbReference>
<dbReference type="InterPro" id="IPR053073">
    <property type="entry name" value="IL11/IL27_subunit_beta"/>
</dbReference>
<reference evidence="9" key="2">
    <citation type="submission" date="2025-09" db="UniProtKB">
        <authorList>
            <consortium name="Ensembl"/>
        </authorList>
    </citation>
    <scope>IDENTIFICATION</scope>
</reference>
<evidence type="ECO:0000256" key="5">
    <source>
        <dbReference type="ARBA" id="ARBA00023319"/>
    </source>
</evidence>
<dbReference type="GeneID" id="123016875"/>
<dbReference type="RefSeq" id="XP_044273517.1">
    <property type="nucleotide sequence ID" value="XM_044417582.1"/>
</dbReference>
<keyword evidence="10" id="KW-1185">Reference proteome</keyword>
<keyword evidence="2 6" id="KW-0732">Signal</keyword>
<organism evidence="9 10">
    <name type="scientific">Varanus komodoensis</name>
    <name type="common">Komodo dragon</name>
    <dbReference type="NCBI Taxonomy" id="61221"/>
    <lineage>
        <taxon>Eukaryota</taxon>
        <taxon>Metazoa</taxon>
        <taxon>Chordata</taxon>
        <taxon>Craniata</taxon>
        <taxon>Vertebrata</taxon>
        <taxon>Euteleostomi</taxon>
        <taxon>Lepidosauria</taxon>
        <taxon>Squamata</taxon>
        <taxon>Bifurcata</taxon>
        <taxon>Unidentata</taxon>
        <taxon>Episquamata</taxon>
        <taxon>Toxicofera</taxon>
        <taxon>Anguimorpha</taxon>
        <taxon>Paleoanguimorpha</taxon>
        <taxon>Varanoidea</taxon>
        <taxon>Varanidae</taxon>
        <taxon>Varanus</taxon>
    </lineage>
</organism>
<dbReference type="Gene3D" id="2.60.40.10">
    <property type="entry name" value="Immunoglobulins"/>
    <property type="match status" value="3"/>
</dbReference>
<feature type="domain" description="Ig-like" evidence="7">
    <location>
        <begin position="40"/>
        <end position="91"/>
    </location>
</feature>
<dbReference type="PROSITE" id="PS50853">
    <property type="entry name" value="FN3"/>
    <property type="match status" value="1"/>
</dbReference>
<dbReference type="InterPro" id="IPR036116">
    <property type="entry name" value="FN3_sf"/>
</dbReference>
<feature type="signal peptide" evidence="6">
    <location>
        <begin position="1"/>
        <end position="21"/>
    </location>
</feature>
<dbReference type="GO" id="GO:0004896">
    <property type="term" value="F:cytokine receptor activity"/>
    <property type="evidence" value="ECO:0007669"/>
    <property type="project" value="InterPro"/>
</dbReference>
<evidence type="ECO:0000256" key="4">
    <source>
        <dbReference type="ARBA" id="ARBA00023180"/>
    </source>
</evidence>
<dbReference type="OrthoDB" id="6381660at2759"/>
<evidence type="ECO:0000313" key="10">
    <source>
        <dbReference type="Proteomes" id="UP000694545"/>
    </source>
</evidence>
<dbReference type="InterPro" id="IPR013783">
    <property type="entry name" value="Ig-like_fold"/>
</dbReference>
<evidence type="ECO:0000256" key="3">
    <source>
        <dbReference type="ARBA" id="ARBA00022737"/>
    </source>
</evidence>
<keyword evidence="4" id="KW-0325">Glycoprotein</keyword>
<evidence type="ECO:0000256" key="1">
    <source>
        <dbReference type="ARBA" id="ARBA00010890"/>
    </source>
</evidence>
<dbReference type="PROSITE" id="PS50835">
    <property type="entry name" value="IG_LIKE"/>
    <property type="match status" value="1"/>
</dbReference>
<dbReference type="OMA" id="FQVCAKE"/>
<dbReference type="AlphaFoldDB" id="A0A8D2LQ49"/>
<dbReference type="SUPFAM" id="SSF48726">
    <property type="entry name" value="Immunoglobulin"/>
    <property type="match status" value="1"/>
</dbReference>
<feature type="chain" id="PRO_5034225908" evidence="6">
    <location>
        <begin position="22"/>
        <end position="305"/>
    </location>
</feature>
<dbReference type="InterPro" id="IPR036179">
    <property type="entry name" value="Ig-like_dom_sf"/>
</dbReference>
<dbReference type="CDD" id="cd00063">
    <property type="entry name" value="FN3"/>
    <property type="match status" value="1"/>
</dbReference>
<feature type="domain" description="Fibronectin type-III" evidence="8">
    <location>
        <begin position="209"/>
        <end position="305"/>
    </location>
</feature>
<dbReference type="Ensembl" id="ENSVKKT00000026526.1">
    <property type="protein sequence ID" value="ENSVKKP00000025894.1"/>
    <property type="gene ID" value="ENSVKKG00000016946.1"/>
</dbReference>
<evidence type="ECO:0000256" key="6">
    <source>
        <dbReference type="SAM" id="SignalP"/>
    </source>
</evidence>
<comment type="similarity">
    <text evidence="1">Belongs to the type I cytokine receptor family. Type 3 subfamily.</text>
</comment>
<dbReference type="PROSITE" id="PS01354">
    <property type="entry name" value="HEMATOPO_REC_L_F3"/>
    <property type="match status" value="1"/>
</dbReference>
<evidence type="ECO:0000259" key="7">
    <source>
        <dbReference type="PROSITE" id="PS50835"/>
    </source>
</evidence>
<dbReference type="Pfam" id="PF24031">
    <property type="entry name" value="FN3_IL27B_N"/>
    <property type="match status" value="1"/>
</dbReference>
<reference evidence="9" key="1">
    <citation type="submission" date="2025-08" db="UniProtKB">
        <authorList>
            <consortium name="Ensembl"/>
        </authorList>
    </citation>
    <scope>IDENTIFICATION</scope>
</reference>
<dbReference type="Proteomes" id="UP000694545">
    <property type="component" value="Unplaced"/>
</dbReference>
<accession>A0A8D2LQ49</accession>
<name>A0A8D2LQ49_VARKO</name>
<keyword evidence="5" id="KW-0393">Immunoglobulin domain</keyword>
<dbReference type="CDD" id="cd00096">
    <property type="entry name" value="Ig"/>
    <property type="match status" value="1"/>
</dbReference>
<dbReference type="InterPro" id="IPR003530">
    <property type="entry name" value="Hematopoietin_rcpt_L_F3_CS"/>
</dbReference>
<gene>
    <name evidence="9" type="primary">EBI3</name>
</gene>
<dbReference type="CTD" id="10148"/>
<dbReference type="InterPro" id="IPR007110">
    <property type="entry name" value="Ig-like_dom"/>
</dbReference>
<sequence length="305" mass="33887">MQCGLIFAFALLFRFMSCGDAAWIHEKEAGSLDWHYARLGAPTVILACPIPEGVSEVEWKVNGTSRGVLARGNSDLVVRNASLDQEGTYSCHKATTGETLHRVHLKLGYPPEKLSIQCRSVSYSSINCSWALGTEPHLGTSFFSTYRHGMQGEEFECVQPDSGANSCSISNVEMFSTYPYMLNVTAVNPLGMVTDIAYVFLDQILKPDPPEDLKFSPIPGNRRKLLLEWKPPSSWMYSEYFPLRYLIRYSRNGVNNSNMARPTEQTTLVLTGIRPGATYTAWVAAKDSLDIGQYSDWSSPAMGTP</sequence>
<dbReference type="RefSeq" id="XP_044273518.1">
    <property type="nucleotide sequence ID" value="XM_044417583.1"/>
</dbReference>
<dbReference type="PANTHER" id="PTHR48483">
    <property type="entry name" value="INTERLEUKIN-27 SUBUNIT BETA"/>
    <property type="match status" value="1"/>
</dbReference>
<dbReference type="KEGG" id="vko:123016875"/>
<keyword evidence="3" id="KW-0677">Repeat</keyword>